<gene>
    <name evidence="1" type="ORF">BQ8482_111517</name>
</gene>
<dbReference type="AlphaFoldDB" id="A0A2P9AEN0"/>
<evidence type="ECO:0000313" key="1">
    <source>
        <dbReference type="EMBL" id="SJM29587.1"/>
    </source>
</evidence>
<accession>A0A2P9AEN0</accession>
<organism evidence="1 2">
    <name type="scientific">Mesorhizobium delmotii</name>
    <dbReference type="NCBI Taxonomy" id="1631247"/>
    <lineage>
        <taxon>Bacteria</taxon>
        <taxon>Pseudomonadati</taxon>
        <taxon>Pseudomonadota</taxon>
        <taxon>Alphaproteobacteria</taxon>
        <taxon>Hyphomicrobiales</taxon>
        <taxon>Phyllobacteriaceae</taxon>
        <taxon>Mesorhizobium</taxon>
    </lineage>
</organism>
<sequence length="106" mass="11979">MGPSLETYVKDGWIDRDERCNLLPLLIRRGAVSELDVLTPEEIARHPYYQEFLAPFGLRWFAGVKVAAGDASGACRSSKALFRHPSCRALPTSQDSWVLRLRSREC</sequence>
<reference evidence="2" key="1">
    <citation type="submission" date="2016-12" db="EMBL/GenBank/DDBJ databases">
        <authorList>
            <person name="Brunel B."/>
        </authorList>
    </citation>
    <scope>NUCLEOTIDE SEQUENCE [LARGE SCALE GENOMIC DNA]</scope>
</reference>
<dbReference type="Proteomes" id="UP000245698">
    <property type="component" value="Unassembled WGS sequence"/>
</dbReference>
<name>A0A2P9AEN0_9HYPH</name>
<protein>
    <submittedName>
        <fullName evidence="1">Uncharacterized protein</fullName>
    </submittedName>
</protein>
<evidence type="ECO:0000313" key="2">
    <source>
        <dbReference type="Proteomes" id="UP000245698"/>
    </source>
</evidence>
<proteinExistence type="predicted"/>
<keyword evidence="2" id="KW-1185">Reference proteome</keyword>
<dbReference type="EMBL" id="FUIG01000013">
    <property type="protein sequence ID" value="SJM29587.1"/>
    <property type="molecule type" value="Genomic_DNA"/>
</dbReference>